<evidence type="ECO:0000259" key="1">
    <source>
        <dbReference type="Pfam" id="PF13456"/>
    </source>
</evidence>
<accession>A0A834TK60</accession>
<gene>
    <name evidence="3" type="ORF">G2W53_020926</name>
</gene>
<dbReference type="OrthoDB" id="1348681at2759"/>
<dbReference type="AlphaFoldDB" id="A0A834TK60"/>
<dbReference type="Gene3D" id="3.30.420.10">
    <property type="entry name" value="Ribonuclease H-like superfamily/Ribonuclease H"/>
    <property type="match status" value="1"/>
</dbReference>
<reference evidence="3" key="1">
    <citation type="submission" date="2020-09" db="EMBL/GenBank/DDBJ databases">
        <title>Genome-Enabled Discovery of Anthraquinone Biosynthesis in Senna tora.</title>
        <authorList>
            <person name="Kang S.-H."/>
            <person name="Pandey R.P."/>
            <person name="Lee C.-M."/>
            <person name="Sim J.-S."/>
            <person name="Jeong J.-T."/>
            <person name="Choi B.-S."/>
            <person name="Jung M."/>
            <person name="Ginzburg D."/>
            <person name="Zhao K."/>
            <person name="Won S.Y."/>
            <person name="Oh T.-J."/>
            <person name="Yu Y."/>
            <person name="Kim N.-H."/>
            <person name="Lee O.R."/>
            <person name="Lee T.-H."/>
            <person name="Bashyal P."/>
            <person name="Kim T.-S."/>
            <person name="Lee W.-H."/>
            <person name="Kawkins C."/>
            <person name="Kim C.-K."/>
            <person name="Kim J.S."/>
            <person name="Ahn B.O."/>
            <person name="Rhee S.Y."/>
            <person name="Sohng J.K."/>
        </authorList>
    </citation>
    <scope>NUCLEOTIDE SEQUENCE</scope>
    <source>
        <tissue evidence="3">Leaf</tissue>
    </source>
</reference>
<evidence type="ECO:0000313" key="4">
    <source>
        <dbReference type="Proteomes" id="UP000634136"/>
    </source>
</evidence>
<dbReference type="InterPro" id="IPR012337">
    <property type="entry name" value="RNaseH-like_sf"/>
</dbReference>
<dbReference type="GO" id="GO:0004523">
    <property type="term" value="F:RNA-DNA hybrid ribonuclease activity"/>
    <property type="evidence" value="ECO:0007669"/>
    <property type="project" value="InterPro"/>
</dbReference>
<dbReference type="SUPFAM" id="SSF53098">
    <property type="entry name" value="Ribonuclease H-like"/>
    <property type="match status" value="1"/>
</dbReference>
<dbReference type="InterPro" id="IPR036397">
    <property type="entry name" value="RNaseH_sf"/>
</dbReference>
<evidence type="ECO:0000259" key="2">
    <source>
        <dbReference type="Pfam" id="PF13966"/>
    </source>
</evidence>
<dbReference type="EMBL" id="JAAIUW010000007">
    <property type="protein sequence ID" value="KAF7822782.1"/>
    <property type="molecule type" value="Genomic_DNA"/>
</dbReference>
<dbReference type="InterPro" id="IPR026960">
    <property type="entry name" value="RVT-Znf"/>
</dbReference>
<dbReference type="InterPro" id="IPR002156">
    <property type="entry name" value="RNaseH_domain"/>
</dbReference>
<dbReference type="Pfam" id="PF13966">
    <property type="entry name" value="zf-RVT"/>
    <property type="match status" value="1"/>
</dbReference>
<name>A0A834TK60_9FABA</name>
<dbReference type="Proteomes" id="UP000634136">
    <property type="component" value="Unassembled WGS sequence"/>
</dbReference>
<evidence type="ECO:0000313" key="3">
    <source>
        <dbReference type="EMBL" id="KAF7822782.1"/>
    </source>
</evidence>
<keyword evidence="4" id="KW-1185">Reference proteome</keyword>
<comment type="caution">
    <text evidence="3">The sequence shown here is derived from an EMBL/GenBank/DDBJ whole genome shotgun (WGS) entry which is preliminary data.</text>
</comment>
<dbReference type="GO" id="GO:0003676">
    <property type="term" value="F:nucleic acid binding"/>
    <property type="evidence" value="ECO:0007669"/>
    <property type="project" value="InterPro"/>
</dbReference>
<sequence>MTEGGMDGVGGSEGVNEDKELGRTVLANGMRRSIGDGKSTNVWEDPWVIYDRPTTLTRSNQNATGVWKVCDLISEGGDAWDEDKLKRCFDEETCQRIMCLPPNRAQGGDKWVWEVERSGVYTVKSGYKHAMIDTWRQFELGLDIDADATTKFWKRLWKLPLLSRYKVFLWRVCWGVIPTVEALEHRGMEINEDCPMCNLETESVFHALIDCPEIQIVWVMANFDYSSRVYHANVLEWMVVEAGNWSDEKLCKAAVAMYCVWERRNAKKFSNEVIRAENLWPKVERITDEHLAATLIVPNNTMMPTTLEWVKPEHPLVKLNVDAAANRDGGGYLGGLVRDSEGCCLGAFMGSVHAPNDVVLLEALAIRKGLELALKIGCTQLLVEGDASLVIEMLKTPCTQASALSAVCKDILSFSENFQYVSFNWVPRICNSTADYITRQARIDQKDALWIDSVPFFLSEVLSFDE</sequence>
<dbReference type="InterPro" id="IPR044730">
    <property type="entry name" value="RNase_H-like_dom_plant"/>
</dbReference>
<dbReference type="PANTHER" id="PTHR47074:SF11">
    <property type="entry name" value="REVERSE TRANSCRIPTASE-LIKE PROTEIN"/>
    <property type="match status" value="1"/>
</dbReference>
<protein>
    <submittedName>
        <fullName evidence="3">Ribonuclease H</fullName>
    </submittedName>
</protein>
<dbReference type="Pfam" id="PF13456">
    <property type="entry name" value="RVT_3"/>
    <property type="match status" value="1"/>
</dbReference>
<proteinExistence type="predicted"/>
<organism evidence="3 4">
    <name type="scientific">Senna tora</name>
    <dbReference type="NCBI Taxonomy" id="362788"/>
    <lineage>
        <taxon>Eukaryota</taxon>
        <taxon>Viridiplantae</taxon>
        <taxon>Streptophyta</taxon>
        <taxon>Embryophyta</taxon>
        <taxon>Tracheophyta</taxon>
        <taxon>Spermatophyta</taxon>
        <taxon>Magnoliopsida</taxon>
        <taxon>eudicotyledons</taxon>
        <taxon>Gunneridae</taxon>
        <taxon>Pentapetalae</taxon>
        <taxon>rosids</taxon>
        <taxon>fabids</taxon>
        <taxon>Fabales</taxon>
        <taxon>Fabaceae</taxon>
        <taxon>Caesalpinioideae</taxon>
        <taxon>Cassia clade</taxon>
        <taxon>Senna</taxon>
    </lineage>
</organism>
<dbReference type="InterPro" id="IPR052929">
    <property type="entry name" value="RNase_H-like_EbsB-rel"/>
</dbReference>
<feature type="domain" description="RNase H type-1" evidence="1">
    <location>
        <begin position="320"/>
        <end position="439"/>
    </location>
</feature>
<dbReference type="PANTHER" id="PTHR47074">
    <property type="entry name" value="BNAC02G40300D PROTEIN"/>
    <property type="match status" value="1"/>
</dbReference>
<feature type="domain" description="Reverse transcriptase zinc-binding" evidence="2">
    <location>
        <begin position="148"/>
        <end position="218"/>
    </location>
</feature>
<dbReference type="CDD" id="cd06222">
    <property type="entry name" value="RNase_H_like"/>
    <property type="match status" value="1"/>
</dbReference>